<dbReference type="PANTHER" id="PTHR47974">
    <property type="entry name" value="OS07G0415500 PROTEIN"/>
    <property type="match status" value="1"/>
</dbReference>
<proteinExistence type="predicted"/>
<feature type="signal peptide" evidence="7">
    <location>
        <begin position="1"/>
        <end position="28"/>
    </location>
</feature>
<dbReference type="AlphaFoldDB" id="A0A392Q9K2"/>
<evidence type="ECO:0000313" key="9">
    <source>
        <dbReference type="EMBL" id="MCI20567.1"/>
    </source>
</evidence>
<evidence type="ECO:0000256" key="2">
    <source>
        <dbReference type="ARBA" id="ARBA00022692"/>
    </source>
</evidence>
<dbReference type="GO" id="GO:0030246">
    <property type="term" value="F:carbohydrate binding"/>
    <property type="evidence" value="ECO:0007669"/>
    <property type="project" value="UniProtKB-KW"/>
</dbReference>
<reference evidence="9 10" key="1">
    <citation type="journal article" date="2018" name="Front. Plant Sci.">
        <title>Red Clover (Trifolium pratense) and Zigzag Clover (T. medium) - A Picture of Genomic Similarities and Differences.</title>
        <authorList>
            <person name="Dluhosova J."/>
            <person name="Istvanek J."/>
            <person name="Nedelnik J."/>
            <person name="Repkova J."/>
        </authorList>
    </citation>
    <scope>NUCLEOTIDE SEQUENCE [LARGE SCALE GENOMIC DNA]</scope>
    <source>
        <strain evidence="10">cv. 10/8</strain>
        <tissue evidence="9">Leaf</tissue>
    </source>
</reference>
<evidence type="ECO:0000256" key="1">
    <source>
        <dbReference type="ARBA" id="ARBA00004167"/>
    </source>
</evidence>
<evidence type="ECO:0000256" key="6">
    <source>
        <dbReference type="ARBA" id="ARBA00023157"/>
    </source>
</evidence>
<dbReference type="InterPro" id="IPR000858">
    <property type="entry name" value="S_locus_glycoprot_dom"/>
</dbReference>
<dbReference type="GO" id="GO:0016020">
    <property type="term" value="C:membrane"/>
    <property type="evidence" value="ECO:0007669"/>
    <property type="project" value="UniProtKB-SubCell"/>
</dbReference>
<evidence type="ECO:0000256" key="7">
    <source>
        <dbReference type="SAM" id="SignalP"/>
    </source>
</evidence>
<keyword evidence="9" id="KW-0430">Lectin</keyword>
<sequence length="112" mass="12162">MGREKFGQALIILLIPFCLLRILVLVSSDYADAGSGGSDVLRVLKLDSDGNLRIYSTSRGSSNPIVRWAAVQDQCEVYAFCGNYGICSYNDTNPVCGCPSENFEMISGIRKG</sequence>
<keyword evidence="9" id="KW-0808">Transferase</keyword>
<organism evidence="9 10">
    <name type="scientific">Trifolium medium</name>
    <dbReference type="NCBI Taxonomy" id="97028"/>
    <lineage>
        <taxon>Eukaryota</taxon>
        <taxon>Viridiplantae</taxon>
        <taxon>Streptophyta</taxon>
        <taxon>Embryophyta</taxon>
        <taxon>Tracheophyta</taxon>
        <taxon>Spermatophyta</taxon>
        <taxon>Magnoliopsida</taxon>
        <taxon>eudicotyledons</taxon>
        <taxon>Gunneridae</taxon>
        <taxon>Pentapetalae</taxon>
        <taxon>rosids</taxon>
        <taxon>fabids</taxon>
        <taxon>Fabales</taxon>
        <taxon>Fabaceae</taxon>
        <taxon>Papilionoideae</taxon>
        <taxon>50 kb inversion clade</taxon>
        <taxon>NPAAA clade</taxon>
        <taxon>Hologalegina</taxon>
        <taxon>IRL clade</taxon>
        <taxon>Trifolieae</taxon>
        <taxon>Trifolium</taxon>
    </lineage>
</organism>
<comment type="subcellular location">
    <subcellularLocation>
        <location evidence="1">Membrane</location>
        <topology evidence="1">Single-pass membrane protein</topology>
    </subcellularLocation>
</comment>
<protein>
    <submittedName>
        <fullName evidence="9">G-type lectin S-receptor-like serine/threonine-protein kinase</fullName>
    </submittedName>
</protein>
<accession>A0A392Q9K2</accession>
<dbReference type="PANTHER" id="PTHR47974:SF24">
    <property type="entry name" value="RECEPTOR-LIKE SERINE_THREONINE-PROTEIN KINASE"/>
    <property type="match status" value="1"/>
</dbReference>
<dbReference type="GO" id="GO:0016301">
    <property type="term" value="F:kinase activity"/>
    <property type="evidence" value="ECO:0007669"/>
    <property type="project" value="UniProtKB-KW"/>
</dbReference>
<feature type="domain" description="S-locus glycoprotein" evidence="8">
    <location>
        <begin position="39"/>
        <end position="99"/>
    </location>
</feature>
<evidence type="ECO:0000259" key="8">
    <source>
        <dbReference type="Pfam" id="PF00954"/>
    </source>
</evidence>
<keyword evidence="9" id="KW-0675">Receptor</keyword>
<dbReference type="Pfam" id="PF00954">
    <property type="entry name" value="S_locus_glycop"/>
    <property type="match status" value="1"/>
</dbReference>
<evidence type="ECO:0000256" key="5">
    <source>
        <dbReference type="ARBA" id="ARBA00023136"/>
    </source>
</evidence>
<keyword evidence="5" id="KW-0472">Membrane</keyword>
<keyword evidence="3 7" id="KW-0732">Signal</keyword>
<keyword evidence="6" id="KW-1015">Disulfide bond</keyword>
<feature type="chain" id="PRO_5017264668" evidence="7">
    <location>
        <begin position="29"/>
        <end position="112"/>
    </location>
</feature>
<keyword evidence="9" id="KW-0418">Kinase</keyword>
<evidence type="ECO:0000256" key="3">
    <source>
        <dbReference type="ARBA" id="ARBA00022729"/>
    </source>
</evidence>
<keyword evidence="4" id="KW-1133">Transmembrane helix</keyword>
<evidence type="ECO:0000256" key="4">
    <source>
        <dbReference type="ARBA" id="ARBA00022989"/>
    </source>
</evidence>
<keyword evidence="2" id="KW-0812">Transmembrane</keyword>
<comment type="caution">
    <text evidence="9">The sequence shown here is derived from an EMBL/GenBank/DDBJ whole genome shotgun (WGS) entry which is preliminary data.</text>
</comment>
<keyword evidence="10" id="KW-1185">Reference proteome</keyword>
<name>A0A392Q9K2_9FABA</name>
<evidence type="ECO:0000313" key="10">
    <source>
        <dbReference type="Proteomes" id="UP000265520"/>
    </source>
</evidence>
<dbReference type="Proteomes" id="UP000265520">
    <property type="component" value="Unassembled WGS sequence"/>
</dbReference>
<dbReference type="EMBL" id="LXQA010120503">
    <property type="protein sequence ID" value="MCI20567.1"/>
    <property type="molecule type" value="Genomic_DNA"/>
</dbReference>
<feature type="non-terminal residue" evidence="9">
    <location>
        <position position="112"/>
    </location>
</feature>
<dbReference type="GO" id="GO:0048544">
    <property type="term" value="P:recognition of pollen"/>
    <property type="evidence" value="ECO:0007669"/>
    <property type="project" value="InterPro"/>
</dbReference>